<gene>
    <name evidence="3" type="ORF">QNH39_06330</name>
</gene>
<organism evidence="3 4">
    <name type="scientific">Neobacillus novalis</name>
    <dbReference type="NCBI Taxonomy" id="220687"/>
    <lineage>
        <taxon>Bacteria</taxon>
        <taxon>Bacillati</taxon>
        <taxon>Bacillota</taxon>
        <taxon>Bacilli</taxon>
        <taxon>Bacillales</taxon>
        <taxon>Bacillaceae</taxon>
        <taxon>Neobacillus</taxon>
    </lineage>
</organism>
<keyword evidence="1" id="KW-0175">Coiled coil</keyword>
<protein>
    <submittedName>
        <fullName evidence="3">Nuclease-related domain-containing protein</fullName>
    </submittedName>
</protein>
<accession>A0AA95MS28</accession>
<proteinExistence type="predicted"/>
<sequence length="318" mass="37380">MELTPPTLLLQAEALERRITETHRSMRDIKLKIRILRSGYNGEKTLKYYLEQIPEHKYHIFHGLRLPTGNAFFQIDALLLSRKIILILDAKNHSGILRFEKNQLIHEYAGNREIYENPVAQVNRHKIQLRNLFEKNNIPFIPIENLVTVCKPSTEIIISTGYKEADQKVIKAFDLLNRIEELEERYSEKKISQKSVTKVINLLLSQHTPQRIDILKMFQIAKEEKITGVQCPRCLYIPMDYKRAKWICPKCFLFSTEAFINGINDYFLLNKPTFSNREIREFLHLPNSRTTTAFLHKLNYPYSGSQKGRIYHHPNAFP</sequence>
<name>A0AA95MS28_9BACI</name>
<evidence type="ECO:0000313" key="4">
    <source>
        <dbReference type="Proteomes" id="UP001178288"/>
    </source>
</evidence>
<feature type="coiled-coil region" evidence="1">
    <location>
        <begin position="165"/>
        <end position="192"/>
    </location>
</feature>
<dbReference type="PROSITE" id="PS50965">
    <property type="entry name" value="NERD"/>
    <property type="match status" value="1"/>
</dbReference>
<reference evidence="3" key="1">
    <citation type="submission" date="2023-05" db="EMBL/GenBank/DDBJ databases">
        <title>Comparative genomics of Bacillaceae isolates and their secondary metabolite potential.</title>
        <authorList>
            <person name="Song L."/>
            <person name="Nielsen L.J."/>
            <person name="Mohite O."/>
            <person name="Xu X."/>
            <person name="Weber T."/>
            <person name="Kovacs A.T."/>
        </authorList>
    </citation>
    <scope>NUCLEOTIDE SEQUENCE</scope>
    <source>
        <strain evidence="3">XLM17</strain>
    </source>
</reference>
<dbReference type="AlphaFoldDB" id="A0AA95MS28"/>
<dbReference type="Proteomes" id="UP001178288">
    <property type="component" value="Chromosome"/>
</dbReference>
<dbReference type="Pfam" id="PF08378">
    <property type="entry name" value="NERD"/>
    <property type="match status" value="1"/>
</dbReference>
<evidence type="ECO:0000256" key="1">
    <source>
        <dbReference type="SAM" id="Coils"/>
    </source>
</evidence>
<dbReference type="KEGG" id="nnv:QNH39_06330"/>
<evidence type="ECO:0000259" key="2">
    <source>
        <dbReference type="PROSITE" id="PS50965"/>
    </source>
</evidence>
<feature type="domain" description="NERD" evidence="2">
    <location>
        <begin position="38"/>
        <end position="152"/>
    </location>
</feature>
<dbReference type="InterPro" id="IPR011528">
    <property type="entry name" value="NERD"/>
</dbReference>
<evidence type="ECO:0000313" key="3">
    <source>
        <dbReference type="EMBL" id="WHY88966.1"/>
    </source>
</evidence>
<dbReference type="EMBL" id="CP126114">
    <property type="protein sequence ID" value="WHY88966.1"/>
    <property type="molecule type" value="Genomic_DNA"/>
</dbReference>
<dbReference type="RefSeq" id="WP_235845507.1">
    <property type="nucleotide sequence ID" value="NZ_CP126114.1"/>
</dbReference>
<keyword evidence="4" id="KW-1185">Reference proteome</keyword>